<gene>
    <name evidence="2" type="ORF">MSPICULIGERA_LOCUS16931</name>
</gene>
<reference evidence="2" key="1">
    <citation type="submission" date="2023-06" db="EMBL/GenBank/DDBJ databases">
        <authorList>
            <person name="Delattre M."/>
        </authorList>
    </citation>
    <scope>NUCLEOTIDE SEQUENCE</scope>
    <source>
        <strain evidence="2">AF72</strain>
    </source>
</reference>
<protein>
    <submittedName>
        <fullName evidence="2">Uncharacterized protein</fullName>
    </submittedName>
</protein>
<dbReference type="EMBL" id="CATQJA010002654">
    <property type="protein sequence ID" value="CAJ0578689.1"/>
    <property type="molecule type" value="Genomic_DNA"/>
</dbReference>
<evidence type="ECO:0000313" key="2">
    <source>
        <dbReference type="EMBL" id="CAJ0578689.1"/>
    </source>
</evidence>
<comment type="caution">
    <text evidence="2">The sequence shown here is derived from an EMBL/GenBank/DDBJ whole genome shotgun (WGS) entry which is preliminary data.</text>
</comment>
<accession>A0AA36G407</accession>
<keyword evidence="3" id="KW-1185">Reference proteome</keyword>
<proteinExistence type="predicted"/>
<sequence length="166" mass="19155">MSSSEHSSDEHNLLTASGQTRTVFLCGFVEKRWHNSSLHQIAQDLFPEYFICCNAKTWQRHSNTRELLLSSEAFIFFVNEFTLAESTCLLALQNAWHLMIPIIMLRPPRTKLVICARDARRKDMMYSNQGATRENYSIGPYRAKKGSYTLPPGIQDHYEDDTDLGY</sequence>
<name>A0AA36G407_9BILA</name>
<feature type="region of interest" description="Disordered" evidence="1">
    <location>
        <begin position="147"/>
        <end position="166"/>
    </location>
</feature>
<evidence type="ECO:0000313" key="3">
    <source>
        <dbReference type="Proteomes" id="UP001177023"/>
    </source>
</evidence>
<evidence type="ECO:0000256" key="1">
    <source>
        <dbReference type="SAM" id="MobiDB-lite"/>
    </source>
</evidence>
<dbReference type="AlphaFoldDB" id="A0AA36G407"/>
<organism evidence="2 3">
    <name type="scientific">Mesorhabditis spiculigera</name>
    <dbReference type="NCBI Taxonomy" id="96644"/>
    <lineage>
        <taxon>Eukaryota</taxon>
        <taxon>Metazoa</taxon>
        <taxon>Ecdysozoa</taxon>
        <taxon>Nematoda</taxon>
        <taxon>Chromadorea</taxon>
        <taxon>Rhabditida</taxon>
        <taxon>Rhabditina</taxon>
        <taxon>Rhabditomorpha</taxon>
        <taxon>Rhabditoidea</taxon>
        <taxon>Rhabditidae</taxon>
        <taxon>Mesorhabditinae</taxon>
        <taxon>Mesorhabditis</taxon>
    </lineage>
</organism>
<feature type="non-terminal residue" evidence="2">
    <location>
        <position position="166"/>
    </location>
</feature>
<dbReference type="Proteomes" id="UP001177023">
    <property type="component" value="Unassembled WGS sequence"/>
</dbReference>